<dbReference type="RefSeq" id="WP_017930015.1">
    <property type="nucleotide sequence ID" value="NZ_KB823009.1"/>
</dbReference>
<dbReference type="Proteomes" id="UP000025047">
    <property type="component" value="Unassembled WGS sequence"/>
</dbReference>
<proteinExistence type="predicted"/>
<dbReference type="InterPro" id="IPR021146">
    <property type="entry name" value="Phage_gp6-like_head-tail"/>
</dbReference>
<dbReference type="OrthoDB" id="7307102at2"/>
<dbReference type="InterPro" id="IPR006450">
    <property type="entry name" value="Phage_HK97_gp6-like"/>
</dbReference>
<dbReference type="EMBL" id="APGJ01000008">
    <property type="protein sequence ID" value="EYD70521.1"/>
    <property type="molecule type" value="Genomic_DNA"/>
</dbReference>
<sequence>MPIVDLYDIKEHLAFTGDEGGHDDRMIYRKIEAAQNHIERLLGFKIEANFGGVDQDPVPPVLIEAVSQLAAWWYEQREAASEGAKEVPFGVREIVTEYREWTF</sequence>
<keyword evidence="2" id="KW-1185">Reference proteome</keyword>
<dbReference type="CDD" id="cd08054">
    <property type="entry name" value="gp6"/>
    <property type="match status" value="1"/>
</dbReference>
<accession>A0A017H825</accession>
<evidence type="ECO:0008006" key="3">
    <source>
        <dbReference type="Google" id="ProtNLM"/>
    </source>
</evidence>
<dbReference type="NCBIfam" id="TIGR01560">
    <property type="entry name" value="put_DNA_pack"/>
    <property type="match status" value="1"/>
</dbReference>
<reference evidence="1 2" key="1">
    <citation type="submission" date="2013-03" db="EMBL/GenBank/DDBJ databases">
        <authorList>
            <person name="Fiebig A."/>
            <person name="Goeker M."/>
            <person name="Klenk H.-P.P."/>
        </authorList>
    </citation>
    <scope>NUCLEOTIDE SEQUENCE [LARGE SCALE GENOMIC DNA]</scope>
    <source>
        <strain evidence="1 2">DSM 17492</strain>
    </source>
</reference>
<dbReference type="STRING" id="1122180.Lokhon_03154"/>
<dbReference type="HOGENOM" id="CLU_085951_6_4_5"/>
<protein>
    <recommendedName>
        <fullName evidence="3">Phage protein</fullName>
    </recommendedName>
</protein>
<comment type="caution">
    <text evidence="1">The sequence shown here is derived from an EMBL/GenBank/DDBJ whole genome shotgun (WGS) entry which is preliminary data.</text>
</comment>
<name>A0A017H825_9RHOB</name>
<dbReference type="AlphaFoldDB" id="A0A017H825"/>
<gene>
    <name evidence="1" type="ORF">Lokhon_03154</name>
</gene>
<dbReference type="Gene3D" id="1.10.3230.30">
    <property type="entry name" value="Phage gp6-like head-tail connector protein"/>
    <property type="match status" value="1"/>
</dbReference>
<dbReference type="Pfam" id="PF05135">
    <property type="entry name" value="Phage_connect_1"/>
    <property type="match status" value="1"/>
</dbReference>
<evidence type="ECO:0000313" key="2">
    <source>
        <dbReference type="Proteomes" id="UP000025047"/>
    </source>
</evidence>
<organism evidence="1 2">
    <name type="scientific">Limimaricola hongkongensis DSM 17492</name>
    <dbReference type="NCBI Taxonomy" id="1122180"/>
    <lineage>
        <taxon>Bacteria</taxon>
        <taxon>Pseudomonadati</taxon>
        <taxon>Pseudomonadota</taxon>
        <taxon>Alphaproteobacteria</taxon>
        <taxon>Rhodobacterales</taxon>
        <taxon>Paracoccaceae</taxon>
        <taxon>Limimaricola</taxon>
    </lineage>
</organism>
<dbReference type="PATRIC" id="fig|1122180.6.peg.3149"/>
<dbReference type="eggNOG" id="ENOG5032WN3">
    <property type="taxonomic scope" value="Bacteria"/>
</dbReference>
<evidence type="ECO:0000313" key="1">
    <source>
        <dbReference type="EMBL" id="EYD70521.1"/>
    </source>
</evidence>